<evidence type="ECO:0000313" key="2">
    <source>
        <dbReference type="Proteomes" id="UP000028549"/>
    </source>
</evidence>
<dbReference type="PIRSF" id="PIRSF011570">
    <property type="entry name" value="SpoVAD"/>
    <property type="match status" value="1"/>
</dbReference>
<keyword evidence="2" id="KW-1185">Reference proteome</keyword>
<gene>
    <name evidence="1" type="ORF">GS18_0210095</name>
</gene>
<dbReference type="AlphaFoldDB" id="A0A084GVX7"/>
<proteinExistence type="predicted"/>
<dbReference type="Gene3D" id="3.40.47.40">
    <property type="entry name" value="Stage V sporulation protein AD"/>
    <property type="match status" value="1"/>
</dbReference>
<dbReference type="InterPro" id="IPR016039">
    <property type="entry name" value="Thiolase-like"/>
</dbReference>
<dbReference type="InterPro" id="IPR038369">
    <property type="entry name" value="SpoVAD_sf"/>
</dbReference>
<dbReference type="InterPro" id="IPR010894">
    <property type="entry name" value="SpoVAD"/>
</dbReference>
<comment type="caution">
    <text evidence="1">The sequence shown here is derived from an EMBL/GenBank/DDBJ whole genome shotgun (WGS) entry which is preliminary data.</text>
</comment>
<dbReference type="RefSeq" id="WP_029280089.1">
    <property type="nucleotide sequence ID" value="NZ_CANLZQ010000020.1"/>
</dbReference>
<protein>
    <submittedName>
        <fullName evidence="1">Stage V sporulation protein AD</fullName>
    </submittedName>
</protein>
<dbReference type="NCBIfam" id="NF009069">
    <property type="entry name" value="PRK12404.1"/>
    <property type="match status" value="1"/>
</dbReference>
<organism evidence="1 2">
    <name type="scientific">Metabacillus indicus</name>
    <name type="common">Bacillus indicus</name>
    <dbReference type="NCBI Taxonomy" id="246786"/>
    <lineage>
        <taxon>Bacteria</taxon>
        <taxon>Bacillati</taxon>
        <taxon>Bacillota</taxon>
        <taxon>Bacilli</taxon>
        <taxon>Bacillales</taxon>
        <taxon>Bacillaceae</taxon>
        <taxon>Metabacillus</taxon>
    </lineage>
</organism>
<evidence type="ECO:0000313" key="1">
    <source>
        <dbReference type="EMBL" id="KEZ51489.1"/>
    </source>
</evidence>
<reference evidence="1 2" key="1">
    <citation type="journal article" date="2005" name="Int. J. Syst. Evol. Microbiol.">
        <title>Bacillus cibi sp. nov., isolated from jeotgal, a traditional Korean fermented seafood.</title>
        <authorList>
            <person name="Yoon J.H."/>
            <person name="Lee C.H."/>
            <person name="Oh T.K."/>
        </authorList>
    </citation>
    <scope>NUCLEOTIDE SEQUENCE [LARGE SCALE GENOMIC DNA]</scope>
    <source>
        <strain evidence="1 2">DSM 16189</strain>
    </source>
</reference>
<accession>A0A084GVX7</accession>
<dbReference type="NCBIfam" id="TIGR02845">
    <property type="entry name" value="spore_V_AD"/>
    <property type="match status" value="1"/>
</dbReference>
<dbReference type="EMBL" id="JNVC02000005">
    <property type="protein sequence ID" value="KEZ51489.1"/>
    <property type="molecule type" value="Genomic_DNA"/>
</dbReference>
<dbReference type="Proteomes" id="UP000028549">
    <property type="component" value="Unassembled WGS sequence"/>
</dbReference>
<name>A0A084GVX7_METID</name>
<dbReference type="SUPFAM" id="SSF53901">
    <property type="entry name" value="Thiolase-like"/>
    <property type="match status" value="1"/>
</dbReference>
<sequence>MRLTGKQTWVFENPVYVQSSGTAVGPKEADGPLGSGFDKTYDNLHCDEDNWELAERRLMEDAIDFALKKGNFTKEDIDFFLAGDLLNQNVTANYTARHNKIPFLCMFGACSTSMETLAVSSALVDGGFANRVLAATSSHNATAERQFRYPTEYGGQKPKTAQSTISGSGAVIVSRDESDIRITSATIGSVADLGITDPFDMGSAMAPAAADTIAQHFKDLQISPDEYDLIATGDLASVGSPIVKDLLKEEGFDVYANHNDCGIMIYRPDQNVFAGGSGCGCSAVVTYSHLFDEMRNGNLKKVMVVATGALLSPTMIQQKESIPTIAHAVVFERVDRGGNNTWNT</sequence>
<dbReference type="Pfam" id="PF07451">
    <property type="entry name" value="SpoVAD"/>
    <property type="match status" value="1"/>
</dbReference>
<dbReference type="NCBIfam" id="NF006160">
    <property type="entry name" value="PRK08304.1"/>
    <property type="match status" value="1"/>
</dbReference>
<dbReference type="GO" id="GO:0016746">
    <property type="term" value="F:acyltransferase activity"/>
    <property type="evidence" value="ECO:0007669"/>
    <property type="project" value="InterPro"/>
</dbReference>
<dbReference type="STRING" id="246786.GS18_0210095"/>
<dbReference type="OrthoDB" id="9770068at2"/>